<organism evidence="2 3">
    <name type="scientific">Brooklawnia propionicigenes</name>
    <dbReference type="NCBI Taxonomy" id="3041175"/>
    <lineage>
        <taxon>Bacteria</taxon>
        <taxon>Bacillati</taxon>
        <taxon>Actinomycetota</taxon>
        <taxon>Actinomycetes</taxon>
        <taxon>Propionibacteriales</taxon>
        <taxon>Propionibacteriaceae</taxon>
        <taxon>Brooklawnia</taxon>
    </lineage>
</organism>
<dbReference type="AlphaFoldDB" id="A0AAN0MHH5"/>
<sequence>MVPDPGTGSMPPGFDVFTTILGWGKWIGLGVLVVSLIFAGVRMGIASNRHGDGSEHVNSIGGVLVGVIIASAAFSLVSFIAGA</sequence>
<reference evidence="2" key="1">
    <citation type="journal article" date="2024" name="Int. J. Syst. Evol. Microbiol.">
        <title>Brooklawnia propionicigenes sp. nov., a facultatively anaerobic, propionate-producing bacterium isolated from a methanogenic reactor treating waste from cattle farms.</title>
        <authorList>
            <person name="Akita Y."/>
            <person name="Ueki A."/>
            <person name="Tonouchi A."/>
            <person name="Sugawara Y."/>
            <person name="Honma S."/>
            <person name="Kaku N."/>
            <person name="Ueki K."/>
        </authorList>
    </citation>
    <scope>NUCLEOTIDE SEQUENCE</scope>
    <source>
        <strain evidence="2">SH051</strain>
    </source>
</reference>
<proteinExistence type="predicted"/>
<keyword evidence="1" id="KW-0472">Membrane</keyword>
<feature type="transmembrane region" description="Helical" evidence="1">
    <location>
        <begin position="60"/>
        <end position="81"/>
    </location>
</feature>
<gene>
    <name evidence="2" type="ORF">brsh051_20380</name>
</gene>
<keyword evidence="1" id="KW-1133">Transmembrane helix</keyword>
<dbReference type="KEGG" id="broo:brsh051_20380"/>
<evidence type="ECO:0000313" key="2">
    <source>
        <dbReference type="EMBL" id="BEH02757.1"/>
    </source>
</evidence>
<feature type="transmembrane region" description="Helical" evidence="1">
    <location>
        <begin position="20"/>
        <end position="39"/>
    </location>
</feature>
<dbReference type="EMBL" id="AP028056">
    <property type="protein sequence ID" value="BEH02757.1"/>
    <property type="molecule type" value="Genomic_DNA"/>
</dbReference>
<keyword evidence="1" id="KW-0812">Transmembrane</keyword>
<evidence type="ECO:0000256" key="1">
    <source>
        <dbReference type="SAM" id="Phobius"/>
    </source>
</evidence>
<accession>A0AAN0MHH5</accession>
<evidence type="ECO:0000313" key="3">
    <source>
        <dbReference type="Proteomes" id="UP001431656"/>
    </source>
</evidence>
<keyword evidence="3" id="KW-1185">Reference proteome</keyword>
<name>A0AAN0MHH5_9ACTN</name>
<protein>
    <submittedName>
        <fullName evidence="2">Uncharacterized protein</fullName>
    </submittedName>
</protein>
<dbReference type="Proteomes" id="UP001431656">
    <property type="component" value="Chromosome"/>
</dbReference>
<dbReference type="RefSeq" id="WP_286264664.1">
    <property type="nucleotide sequence ID" value="NZ_AP028056.1"/>
</dbReference>